<evidence type="ECO:0000313" key="2">
    <source>
        <dbReference type="EMBL" id="ALL65263.1"/>
    </source>
</evidence>
<proteinExistence type="predicted"/>
<reference evidence="2 3" key="1">
    <citation type="journal article" date="2014" name="Genome Announc.">
        <title>Draft Genome Sequence of the Haloacid-Degrading Burkholderia caribensis Strain MBA4.</title>
        <authorList>
            <person name="Pan Y."/>
            <person name="Kong K.F."/>
            <person name="Tsang J.S."/>
        </authorList>
    </citation>
    <scope>NUCLEOTIDE SEQUENCE [LARGE SCALE GENOMIC DNA]</scope>
    <source>
        <strain evidence="2 3">MBA4</strain>
    </source>
</reference>
<evidence type="ECO:0000256" key="1">
    <source>
        <dbReference type="SAM" id="Phobius"/>
    </source>
</evidence>
<keyword evidence="1" id="KW-0472">Membrane</keyword>
<protein>
    <submittedName>
        <fullName evidence="2">Uncharacterized protein</fullName>
    </submittedName>
</protein>
<name>A0A0P0RAP9_9BURK</name>
<dbReference type="EMBL" id="CP012746">
    <property type="protein sequence ID" value="ALL65263.1"/>
    <property type="molecule type" value="Genomic_DNA"/>
</dbReference>
<dbReference type="Proteomes" id="UP000019146">
    <property type="component" value="Chromosome 1"/>
</dbReference>
<sequence>MVRLVAPGCGFIALVGVVALAVMYYVIWKNAD</sequence>
<keyword evidence="1" id="KW-1133">Transmembrane helix</keyword>
<evidence type="ECO:0000313" key="3">
    <source>
        <dbReference type="Proteomes" id="UP000019146"/>
    </source>
</evidence>
<dbReference type="KEGG" id="bcai:K788_00022880"/>
<organism evidence="2 3">
    <name type="scientific">Paraburkholderia caribensis MBA4</name>
    <dbReference type="NCBI Taxonomy" id="1323664"/>
    <lineage>
        <taxon>Bacteria</taxon>
        <taxon>Pseudomonadati</taxon>
        <taxon>Pseudomonadota</taxon>
        <taxon>Betaproteobacteria</taxon>
        <taxon>Burkholderiales</taxon>
        <taxon>Burkholderiaceae</taxon>
        <taxon>Paraburkholderia</taxon>
    </lineage>
</organism>
<accession>A0A0P0RAP9</accession>
<feature type="transmembrane region" description="Helical" evidence="1">
    <location>
        <begin position="7"/>
        <end position="27"/>
    </location>
</feature>
<keyword evidence="1" id="KW-0812">Transmembrane</keyword>
<dbReference type="AlphaFoldDB" id="A0A0P0RAP9"/>
<gene>
    <name evidence="2" type="ORF">K788_00022880</name>
</gene>